<protein>
    <submittedName>
        <fullName evidence="3">Uncharacterized protein</fullName>
    </submittedName>
</protein>
<feature type="region of interest" description="Disordered" evidence="2">
    <location>
        <begin position="320"/>
        <end position="341"/>
    </location>
</feature>
<name>G0MTH2_CAEBE</name>
<dbReference type="InParanoid" id="G0MTH2"/>
<accession>G0MTH2</accession>
<keyword evidence="4" id="KW-1185">Reference proteome</keyword>
<dbReference type="HOGENOM" id="CLU_814394_0_0_1"/>
<dbReference type="Proteomes" id="UP000008068">
    <property type="component" value="Unassembled WGS sequence"/>
</dbReference>
<keyword evidence="1" id="KW-0175">Coiled coil</keyword>
<reference evidence="4" key="1">
    <citation type="submission" date="2011-07" db="EMBL/GenBank/DDBJ databases">
        <authorList>
            <consortium name="Caenorhabditis brenneri Sequencing and Analysis Consortium"/>
            <person name="Wilson R.K."/>
        </authorList>
    </citation>
    <scope>NUCLEOTIDE SEQUENCE [LARGE SCALE GENOMIC DNA]</scope>
    <source>
        <strain evidence="4">PB2801</strain>
    </source>
</reference>
<sequence length="341" mass="39632">MDPMDQMEQNEAEFKNFEKLLHAAASGETKKDRLKILNEPLGIARFWFDEAIQRGMTIETFRKDNKEKYEEIKRQEAESLENAALMNRLSNALNAQLEINAKLTEENDSYRKDSSYEKSLDEDINLEKLNFDLANKCDWYEKELSKCRKDLEEWKSCLNTVFARETMLMEKLKEIFEDETDADEVSVTNGDLEMVEVEEEKRTEDEMDVEEMTNDKGHTLLKIPIEELGNEDPRPSMNNNSMVPEEEINSSTTDTTSVADETTDHILKGYINEFEGFLENLGRRSSTEIERQAKVSGSATYVPRKKKRGKRKEMLERMKKVRAAKGKKEKNMIDPSDLQSF</sequence>
<evidence type="ECO:0000313" key="3">
    <source>
        <dbReference type="EMBL" id="EGT43590.1"/>
    </source>
</evidence>
<dbReference type="AlphaFoldDB" id="G0MTH2"/>
<feature type="region of interest" description="Disordered" evidence="2">
    <location>
        <begin position="295"/>
        <end position="314"/>
    </location>
</feature>
<evidence type="ECO:0000313" key="4">
    <source>
        <dbReference type="Proteomes" id="UP000008068"/>
    </source>
</evidence>
<evidence type="ECO:0000256" key="1">
    <source>
        <dbReference type="SAM" id="Coils"/>
    </source>
</evidence>
<organism evidence="4">
    <name type="scientific">Caenorhabditis brenneri</name>
    <name type="common">Nematode worm</name>
    <dbReference type="NCBI Taxonomy" id="135651"/>
    <lineage>
        <taxon>Eukaryota</taxon>
        <taxon>Metazoa</taxon>
        <taxon>Ecdysozoa</taxon>
        <taxon>Nematoda</taxon>
        <taxon>Chromadorea</taxon>
        <taxon>Rhabditida</taxon>
        <taxon>Rhabditina</taxon>
        <taxon>Rhabditomorpha</taxon>
        <taxon>Rhabditoidea</taxon>
        <taxon>Rhabditidae</taxon>
        <taxon>Peloderinae</taxon>
        <taxon>Caenorhabditis</taxon>
    </lineage>
</organism>
<dbReference type="EMBL" id="GL379811">
    <property type="protein sequence ID" value="EGT43590.1"/>
    <property type="molecule type" value="Genomic_DNA"/>
</dbReference>
<feature type="coiled-coil region" evidence="1">
    <location>
        <begin position="58"/>
        <end position="113"/>
    </location>
</feature>
<evidence type="ECO:0000256" key="2">
    <source>
        <dbReference type="SAM" id="MobiDB-lite"/>
    </source>
</evidence>
<gene>
    <name evidence="3" type="ORF">CAEBREN_24923</name>
</gene>
<proteinExistence type="predicted"/>